<keyword evidence="3" id="KW-0520">NAD</keyword>
<dbReference type="Pfam" id="PF14833">
    <property type="entry name" value="NAD_binding_11"/>
    <property type="match status" value="1"/>
</dbReference>
<dbReference type="Pfam" id="PF03446">
    <property type="entry name" value="NAD_binding_2"/>
    <property type="match status" value="1"/>
</dbReference>
<accession>A0ABP5LR01</accession>
<feature type="domain" description="3-hydroxyisobutyrate dehydrogenase-like NAD-binding" evidence="5">
    <location>
        <begin position="162"/>
        <end position="282"/>
    </location>
</feature>
<dbReference type="SUPFAM" id="SSF51735">
    <property type="entry name" value="NAD(P)-binding Rossmann-fold domains"/>
    <property type="match status" value="1"/>
</dbReference>
<dbReference type="InterPro" id="IPR036291">
    <property type="entry name" value="NAD(P)-bd_dom_sf"/>
</dbReference>
<comment type="caution">
    <text evidence="6">The sequence shown here is derived from an EMBL/GenBank/DDBJ whole genome shotgun (WGS) entry which is preliminary data.</text>
</comment>
<evidence type="ECO:0000313" key="6">
    <source>
        <dbReference type="EMBL" id="GAA2150001.1"/>
    </source>
</evidence>
<dbReference type="Gene3D" id="3.40.50.720">
    <property type="entry name" value="NAD(P)-binding Rossmann-like Domain"/>
    <property type="match status" value="1"/>
</dbReference>
<dbReference type="InterPro" id="IPR015815">
    <property type="entry name" value="HIBADH-related"/>
</dbReference>
<dbReference type="InterPro" id="IPR008927">
    <property type="entry name" value="6-PGluconate_DH-like_C_sf"/>
</dbReference>
<dbReference type="PANTHER" id="PTHR43580:SF2">
    <property type="entry name" value="CYTOKINE-LIKE NUCLEAR FACTOR N-PAC"/>
    <property type="match status" value="1"/>
</dbReference>
<dbReference type="EMBL" id="BAAAMR010000053">
    <property type="protein sequence ID" value="GAA2150001.1"/>
    <property type="molecule type" value="Genomic_DNA"/>
</dbReference>
<dbReference type="SUPFAM" id="SSF48179">
    <property type="entry name" value="6-phosphogluconate dehydrogenase C-terminal domain-like"/>
    <property type="match status" value="1"/>
</dbReference>
<dbReference type="PANTHER" id="PTHR43580">
    <property type="entry name" value="OXIDOREDUCTASE GLYR1-RELATED"/>
    <property type="match status" value="1"/>
</dbReference>
<protein>
    <submittedName>
        <fullName evidence="6">NAD(P)-dependent oxidoreductase</fullName>
    </submittedName>
</protein>
<evidence type="ECO:0000256" key="3">
    <source>
        <dbReference type="ARBA" id="ARBA00023027"/>
    </source>
</evidence>
<dbReference type="InterPro" id="IPR006115">
    <property type="entry name" value="6PGDH_NADP-bd"/>
</dbReference>
<dbReference type="PIRSF" id="PIRSF000103">
    <property type="entry name" value="HIBADH"/>
    <property type="match status" value="1"/>
</dbReference>
<reference evidence="7" key="1">
    <citation type="journal article" date="2019" name="Int. J. Syst. Evol. Microbiol.">
        <title>The Global Catalogue of Microorganisms (GCM) 10K type strain sequencing project: providing services to taxonomists for standard genome sequencing and annotation.</title>
        <authorList>
            <consortium name="The Broad Institute Genomics Platform"/>
            <consortium name="The Broad Institute Genome Sequencing Center for Infectious Disease"/>
            <person name="Wu L."/>
            <person name="Ma J."/>
        </authorList>
    </citation>
    <scope>NUCLEOTIDE SEQUENCE [LARGE SCALE GENOMIC DNA]</scope>
    <source>
        <strain evidence="7">JCM 13850</strain>
    </source>
</reference>
<dbReference type="InterPro" id="IPR051265">
    <property type="entry name" value="HIBADH-related_NP60_sf"/>
</dbReference>
<gene>
    <name evidence="6" type="ORF">GCM10009727_53960</name>
</gene>
<dbReference type="RefSeq" id="WP_344272758.1">
    <property type="nucleotide sequence ID" value="NZ_BAAAMR010000053.1"/>
</dbReference>
<proteinExistence type="inferred from homology"/>
<dbReference type="Proteomes" id="UP001501020">
    <property type="component" value="Unassembled WGS sequence"/>
</dbReference>
<sequence length="291" mass="29406">MSGRGGAAVLGTGAMGSGIAVRLAEAGRAVRTWNRTAGRADVGHPGAEPCETPEKALAGADHVLLVLSDDRALREVVGVVAGAVAEADRPPLVLALGTVASATVRDLATRVPLLDVGMLGNPMHARTGDLRLYVGGDADRVEAARPLLDDLGKDVRHVGPLGAGMDLKLALNLLMGLEMQALAEVAALAGRLGLDRRSVLEIVGGSGFASPVMRFKGTRMAAGRYGDPDFRLALMTKDLGLAAAAADAAGPALPMTGAALRSHEAACADGWGDHDCAAIAAALDGGGPGDH</sequence>
<keyword evidence="2" id="KW-0560">Oxidoreductase</keyword>
<evidence type="ECO:0000256" key="2">
    <source>
        <dbReference type="ARBA" id="ARBA00023002"/>
    </source>
</evidence>
<dbReference type="InterPro" id="IPR013328">
    <property type="entry name" value="6PGD_dom2"/>
</dbReference>
<organism evidence="6 7">
    <name type="scientific">Actinomadura napierensis</name>
    <dbReference type="NCBI Taxonomy" id="267854"/>
    <lineage>
        <taxon>Bacteria</taxon>
        <taxon>Bacillati</taxon>
        <taxon>Actinomycetota</taxon>
        <taxon>Actinomycetes</taxon>
        <taxon>Streptosporangiales</taxon>
        <taxon>Thermomonosporaceae</taxon>
        <taxon>Actinomadura</taxon>
    </lineage>
</organism>
<dbReference type="Gene3D" id="1.10.1040.10">
    <property type="entry name" value="N-(1-d-carboxylethyl)-l-norvaline Dehydrogenase, domain 2"/>
    <property type="match status" value="1"/>
</dbReference>
<name>A0ABP5LR01_9ACTN</name>
<evidence type="ECO:0000313" key="7">
    <source>
        <dbReference type="Proteomes" id="UP001501020"/>
    </source>
</evidence>
<dbReference type="InterPro" id="IPR029154">
    <property type="entry name" value="HIBADH-like_NADP-bd"/>
</dbReference>
<evidence type="ECO:0000256" key="1">
    <source>
        <dbReference type="ARBA" id="ARBA00009080"/>
    </source>
</evidence>
<keyword evidence="7" id="KW-1185">Reference proteome</keyword>
<evidence type="ECO:0000259" key="4">
    <source>
        <dbReference type="Pfam" id="PF03446"/>
    </source>
</evidence>
<comment type="similarity">
    <text evidence="1">Belongs to the HIBADH-related family.</text>
</comment>
<feature type="domain" description="6-phosphogluconate dehydrogenase NADP-binding" evidence="4">
    <location>
        <begin position="8"/>
        <end position="159"/>
    </location>
</feature>
<evidence type="ECO:0000259" key="5">
    <source>
        <dbReference type="Pfam" id="PF14833"/>
    </source>
</evidence>